<comment type="caution">
    <text evidence="5">The sequence shown here is derived from an EMBL/GenBank/DDBJ whole genome shotgun (WGS) entry which is preliminary data.</text>
</comment>
<evidence type="ECO:0000256" key="2">
    <source>
        <dbReference type="RuleBase" id="RU003457"/>
    </source>
</evidence>
<dbReference type="Pfam" id="PF05726">
    <property type="entry name" value="Pirin_C"/>
    <property type="match status" value="1"/>
</dbReference>
<dbReference type="EMBL" id="PGGK01000004">
    <property type="protein sequence ID" value="TGC09785.1"/>
    <property type="molecule type" value="Genomic_DNA"/>
</dbReference>
<evidence type="ECO:0000259" key="4">
    <source>
        <dbReference type="Pfam" id="PF05726"/>
    </source>
</evidence>
<dbReference type="PANTHER" id="PTHR13903:SF8">
    <property type="entry name" value="PIRIN"/>
    <property type="match status" value="1"/>
</dbReference>
<dbReference type="Pfam" id="PF02678">
    <property type="entry name" value="Pirin"/>
    <property type="match status" value="1"/>
</dbReference>
<dbReference type="SUPFAM" id="SSF51182">
    <property type="entry name" value="RmlC-like cupins"/>
    <property type="match status" value="1"/>
</dbReference>
<organism evidence="5 6">
    <name type="scientific">Methanolobus halotolerans</name>
    <dbReference type="NCBI Taxonomy" id="2052935"/>
    <lineage>
        <taxon>Archaea</taxon>
        <taxon>Methanobacteriati</taxon>
        <taxon>Methanobacteriota</taxon>
        <taxon>Stenosarchaea group</taxon>
        <taxon>Methanomicrobia</taxon>
        <taxon>Methanosarcinales</taxon>
        <taxon>Methanosarcinaceae</taxon>
        <taxon>Methanolobus</taxon>
    </lineage>
</organism>
<dbReference type="AlphaFoldDB" id="A0A4E0PWE2"/>
<dbReference type="Proteomes" id="UP000297295">
    <property type="component" value="Unassembled WGS sequence"/>
</dbReference>
<dbReference type="InterPro" id="IPR014710">
    <property type="entry name" value="RmlC-like_jellyroll"/>
</dbReference>
<gene>
    <name evidence="5" type="ORF">CUN85_05365</name>
</gene>
<name>A0A4E0PWE2_9EURY</name>
<dbReference type="InterPro" id="IPR008778">
    <property type="entry name" value="Pirin_C_dom"/>
</dbReference>
<evidence type="ECO:0008006" key="7">
    <source>
        <dbReference type="Google" id="ProtNLM"/>
    </source>
</evidence>
<protein>
    <recommendedName>
        <fullName evidence="7">Pirin domain protein</fullName>
    </recommendedName>
</protein>
<dbReference type="PIRSF" id="PIRSF006232">
    <property type="entry name" value="Pirin"/>
    <property type="match status" value="1"/>
</dbReference>
<proteinExistence type="inferred from homology"/>
<dbReference type="InterPro" id="IPR012093">
    <property type="entry name" value="Pirin"/>
</dbReference>
<evidence type="ECO:0000313" key="5">
    <source>
        <dbReference type="EMBL" id="TGC09785.1"/>
    </source>
</evidence>
<dbReference type="Gene3D" id="2.60.120.10">
    <property type="entry name" value="Jelly Rolls"/>
    <property type="match status" value="2"/>
</dbReference>
<evidence type="ECO:0000259" key="3">
    <source>
        <dbReference type="Pfam" id="PF02678"/>
    </source>
</evidence>
<dbReference type="CDD" id="cd02247">
    <property type="entry name" value="cupin_pirin_C"/>
    <property type="match status" value="1"/>
</dbReference>
<sequence length="283" mass="31866">MDNIRTVSKINKSVPVTEGAGVHLKRAFSHNHVKETDPFLILDEFHSDNPEEYRSGFPYHPHRGIDTITYMLAGKITHSDDHGNRGVIGPGDVQWMTAGSGIVHQEMPEGDENGELWGLQLWINLPADHKMTEPRYREIKSEQIPEVHTANGTLAKVICGDFKGMRGPVKNIITPIEYIDVTIPANGSYRHYTEKENTVLAYVLEGKAYFHPELGPLVDSGSLVIFEHDYWVEIKAADKGVRFLLMSGRPLNEPVAWHGSVVMNTEEEARQAFEDYRSGTFTK</sequence>
<feature type="domain" description="Pirin C-terminal" evidence="4">
    <location>
        <begin position="178"/>
        <end position="281"/>
    </location>
</feature>
<dbReference type="InterPro" id="IPR003829">
    <property type="entry name" value="Pirin_N_dom"/>
</dbReference>
<comment type="similarity">
    <text evidence="1 2">Belongs to the pirin family.</text>
</comment>
<evidence type="ECO:0000313" key="6">
    <source>
        <dbReference type="Proteomes" id="UP000297295"/>
    </source>
</evidence>
<dbReference type="PANTHER" id="PTHR13903">
    <property type="entry name" value="PIRIN-RELATED"/>
    <property type="match status" value="1"/>
</dbReference>
<dbReference type="InterPro" id="IPR011051">
    <property type="entry name" value="RmlC_Cupin_sf"/>
</dbReference>
<evidence type="ECO:0000256" key="1">
    <source>
        <dbReference type="ARBA" id="ARBA00008416"/>
    </source>
</evidence>
<accession>A0A4E0PWE2</accession>
<dbReference type="RefSeq" id="WP_135389301.1">
    <property type="nucleotide sequence ID" value="NZ_PGGK01000004.1"/>
</dbReference>
<feature type="domain" description="Pirin N-terminal" evidence="3">
    <location>
        <begin position="22"/>
        <end position="123"/>
    </location>
</feature>
<keyword evidence="6" id="KW-1185">Reference proteome</keyword>
<dbReference type="OrthoDB" id="23530at2157"/>
<dbReference type="CDD" id="cd02909">
    <property type="entry name" value="cupin_pirin_N"/>
    <property type="match status" value="1"/>
</dbReference>
<reference evidence="5 6" key="1">
    <citation type="submission" date="2017-11" db="EMBL/GenBank/DDBJ databases">
        <title>Isolation and Characterization of Methanogenic Archaea from Saline Meromictic Lake at Siberia.</title>
        <authorList>
            <person name="Shen Y."/>
            <person name="Huang H.-H."/>
            <person name="Lai M.-C."/>
            <person name="Chen S.-C."/>
        </authorList>
    </citation>
    <scope>NUCLEOTIDE SEQUENCE [LARGE SCALE GENOMIC DNA]</scope>
    <source>
        <strain evidence="5 6">SY-01</strain>
    </source>
</reference>